<gene>
    <name evidence="1" type="ORF">AS026_26590</name>
</gene>
<organism evidence="1 2">
    <name type="scientific">Rhizobium altiplani</name>
    <dbReference type="NCBI Taxonomy" id="1864509"/>
    <lineage>
        <taxon>Bacteria</taxon>
        <taxon>Pseudomonadati</taxon>
        <taxon>Pseudomonadota</taxon>
        <taxon>Alphaproteobacteria</taxon>
        <taxon>Hyphomicrobiales</taxon>
        <taxon>Rhizobiaceae</taxon>
        <taxon>Rhizobium/Agrobacterium group</taxon>
        <taxon>Rhizobium</taxon>
    </lineage>
</organism>
<evidence type="ECO:0000313" key="1">
    <source>
        <dbReference type="EMBL" id="KWV40235.1"/>
    </source>
</evidence>
<dbReference type="OrthoDB" id="622550at2"/>
<proteinExistence type="predicted"/>
<dbReference type="RefSeq" id="WP_062376391.1">
    <property type="nucleotide sequence ID" value="NZ_LNCD01000150.1"/>
</dbReference>
<accession>A0A125Q418</accession>
<keyword evidence="2" id="KW-1185">Reference proteome</keyword>
<dbReference type="AlphaFoldDB" id="A0A125Q418"/>
<reference evidence="1 2" key="1">
    <citation type="submission" date="2015-11" db="EMBL/GenBank/DDBJ databases">
        <title>Draft Genome Sequence of the Strain BR 10423 (Rhizobium sp.) isolated from nodules of Mimosa pudica.</title>
        <authorList>
            <person name="Barauna A.C."/>
            <person name="Zilli J.E."/>
            <person name="Simoes-Araujo J.L."/>
            <person name="Reis V.M."/>
            <person name="James E.K."/>
            <person name="Reis F.B.Jr."/>
            <person name="Rouws L.F."/>
            <person name="Passos S.R."/>
            <person name="Gois S.R."/>
        </authorList>
    </citation>
    <scope>NUCLEOTIDE SEQUENCE [LARGE SCALE GENOMIC DNA]</scope>
    <source>
        <strain evidence="1 2">BR10423</strain>
    </source>
</reference>
<protein>
    <submittedName>
        <fullName evidence="1">Alkaline ceramidase</fullName>
    </submittedName>
</protein>
<sequence>MIRAGAAIIDITPTPGLPMSGFAARTLPAEGAHDGLTVRAVVIAETAVVVADVIGIDAAMSARIRKRCALPAENIVVAALHTHGGPVSMAGRLSIAADLAYLERLEDACVAVIDKAAALRRPARITVGQGSDPGVARNRRHPGGPVDTCLPVLRICGEDGAMIAVVTAYACHPVVLGADNRHWTADYPHFVRQALEEAYPGGVALFMTGCVGDANTGHSAHASITLSASQDRTFDTAGQVGRRIAEAALHAEEQPMSDRTSARNGTVALGFERRETETAAALEQRWRTEALTAEPAQRALLSYWADWAKTIAPVVPEPIAARVTVLDWGGVPVVALPGEIFAETALSIRAALGRERPAFIIGFADDNPGYIPPASEFRFGGYEVDEAHRYYGLPMSFAPGAAEALAGCAIALATDN</sequence>
<dbReference type="EMBL" id="LNCD01000150">
    <property type="protein sequence ID" value="KWV40235.1"/>
    <property type="molecule type" value="Genomic_DNA"/>
</dbReference>
<dbReference type="Proteomes" id="UP000068164">
    <property type="component" value="Unassembled WGS sequence"/>
</dbReference>
<name>A0A125Q418_9HYPH</name>
<evidence type="ECO:0000313" key="2">
    <source>
        <dbReference type="Proteomes" id="UP000068164"/>
    </source>
</evidence>
<comment type="caution">
    <text evidence="1">The sequence shown here is derived from an EMBL/GenBank/DDBJ whole genome shotgun (WGS) entry which is preliminary data.</text>
</comment>